<dbReference type="EMBL" id="CP130318">
    <property type="protein sequence ID" value="WNQ09046.1"/>
    <property type="molecule type" value="Genomic_DNA"/>
</dbReference>
<name>A0AA96LBL4_9BACL</name>
<keyword evidence="3" id="KW-0804">Transcription</keyword>
<dbReference type="SMART" id="SM00448">
    <property type="entry name" value="REC"/>
    <property type="match status" value="1"/>
</dbReference>
<sequence>MRVLIVDDDYLVRKGFIAMTPWSKYGLELAGEAANGREALEVLQTTKIDLLITDLAMPVMSGIDLMREVRRKYPAISIVVLTFHQDFEWIQEALRLGALDYITKIELEDDKLDEVLQRILGRIREQASPAVPSVDAGETGRLEKLRLLGERWAKPEAILIDSVYQNLLKETSESNASGPELETLFRQAAGQWEKVFNRHIPLPVGLTAGGSWAEWTAWLGRVRTEMQAGGPAADYSQEVQASIWSAAGIVRQELQEDLSLPETARRVNMSRSYFSKCFRDIVGVTFQDYVRRVRVEYAKTLLKETTRMIGWVASQSGYPNEKYFCRVFRDVTGMLPSEYRRKEKRLGPGPE</sequence>
<keyword evidence="2" id="KW-0238">DNA-binding</keyword>
<keyword evidence="1" id="KW-0805">Transcription regulation</keyword>
<dbReference type="InterPro" id="IPR009057">
    <property type="entry name" value="Homeodomain-like_sf"/>
</dbReference>
<protein>
    <submittedName>
        <fullName evidence="7">Response regulator</fullName>
    </submittedName>
</protein>
<dbReference type="GO" id="GO:0043565">
    <property type="term" value="F:sequence-specific DNA binding"/>
    <property type="evidence" value="ECO:0007669"/>
    <property type="project" value="InterPro"/>
</dbReference>
<dbReference type="Pfam" id="PF12833">
    <property type="entry name" value="HTH_18"/>
    <property type="match status" value="1"/>
</dbReference>
<gene>
    <name evidence="7" type="ORF">MJA45_15470</name>
</gene>
<evidence type="ECO:0000259" key="5">
    <source>
        <dbReference type="PROSITE" id="PS01124"/>
    </source>
</evidence>
<dbReference type="SUPFAM" id="SSF46689">
    <property type="entry name" value="Homeodomain-like"/>
    <property type="match status" value="2"/>
</dbReference>
<dbReference type="AlphaFoldDB" id="A0AA96LBL4"/>
<keyword evidence="4" id="KW-0597">Phosphoprotein</keyword>
<dbReference type="CDD" id="cd17536">
    <property type="entry name" value="REC_YesN-like"/>
    <property type="match status" value="1"/>
</dbReference>
<dbReference type="PROSITE" id="PS01124">
    <property type="entry name" value="HTH_ARAC_FAMILY_2"/>
    <property type="match status" value="1"/>
</dbReference>
<reference evidence="7 8" key="1">
    <citation type="submission" date="2022-02" db="EMBL/GenBank/DDBJ databases">
        <title>Paenibacillus sp. MBLB1776 Whole Genome Shotgun Sequencing.</title>
        <authorList>
            <person name="Hwang C.Y."/>
            <person name="Cho E.-S."/>
            <person name="Seo M.-J."/>
        </authorList>
    </citation>
    <scope>NUCLEOTIDE SEQUENCE [LARGE SCALE GENOMIC DNA]</scope>
    <source>
        <strain evidence="7 8">MBLB1776</strain>
    </source>
</reference>
<dbReference type="InterPro" id="IPR018060">
    <property type="entry name" value="HTH_AraC"/>
</dbReference>
<keyword evidence="8" id="KW-1185">Reference proteome</keyword>
<dbReference type="Proteomes" id="UP001305702">
    <property type="component" value="Chromosome"/>
</dbReference>
<dbReference type="PANTHER" id="PTHR43280">
    <property type="entry name" value="ARAC-FAMILY TRANSCRIPTIONAL REGULATOR"/>
    <property type="match status" value="1"/>
</dbReference>
<dbReference type="GO" id="GO:0000160">
    <property type="term" value="P:phosphorelay signal transduction system"/>
    <property type="evidence" value="ECO:0007669"/>
    <property type="project" value="InterPro"/>
</dbReference>
<dbReference type="Gene3D" id="1.10.10.60">
    <property type="entry name" value="Homeodomain-like"/>
    <property type="match status" value="2"/>
</dbReference>
<dbReference type="GO" id="GO:0003700">
    <property type="term" value="F:DNA-binding transcription factor activity"/>
    <property type="evidence" value="ECO:0007669"/>
    <property type="project" value="InterPro"/>
</dbReference>
<feature type="modified residue" description="4-aspartylphosphate" evidence="4">
    <location>
        <position position="54"/>
    </location>
</feature>
<dbReference type="KEGG" id="paun:MJA45_15470"/>
<dbReference type="RefSeq" id="WP_315602813.1">
    <property type="nucleotide sequence ID" value="NZ_CP130318.1"/>
</dbReference>
<dbReference type="InterPro" id="IPR018062">
    <property type="entry name" value="HTH_AraC-typ_CS"/>
</dbReference>
<evidence type="ECO:0000256" key="4">
    <source>
        <dbReference type="PROSITE-ProRule" id="PRU00169"/>
    </source>
</evidence>
<dbReference type="Gene3D" id="3.40.50.2300">
    <property type="match status" value="1"/>
</dbReference>
<evidence type="ECO:0000313" key="8">
    <source>
        <dbReference type="Proteomes" id="UP001305702"/>
    </source>
</evidence>
<evidence type="ECO:0000259" key="6">
    <source>
        <dbReference type="PROSITE" id="PS50110"/>
    </source>
</evidence>
<dbReference type="SUPFAM" id="SSF52172">
    <property type="entry name" value="CheY-like"/>
    <property type="match status" value="1"/>
</dbReference>
<accession>A0AA96LBL4</accession>
<evidence type="ECO:0000313" key="7">
    <source>
        <dbReference type="EMBL" id="WNQ09046.1"/>
    </source>
</evidence>
<organism evidence="7 8">
    <name type="scientific">Paenibacillus aurantius</name>
    <dbReference type="NCBI Taxonomy" id="2918900"/>
    <lineage>
        <taxon>Bacteria</taxon>
        <taxon>Bacillati</taxon>
        <taxon>Bacillota</taxon>
        <taxon>Bacilli</taxon>
        <taxon>Bacillales</taxon>
        <taxon>Paenibacillaceae</taxon>
        <taxon>Paenibacillus</taxon>
    </lineage>
</organism>
<dbReference type="SMART" id="SM00342">
    <property type="entry name" value="HTH_ARAC"/>
    <property type="match status" value="1"/>
</dbReference>
<dbReference type="Pfam" id="PF00072">
    <property type="entry name" value="Response_reg"/>
    <property type="match status" value="1"/>
</dbReference>
<dbReference type="InterPro" id="IPR011006">
    <property type="entry name" value="CheY-like_superfamily"/>
</dbReference>
<feature type="domain" description="HTH araC/xylS-type" evidence="5">
    <location>
        <begin position="244"/>
        <end position="342"/>
    </location>
</feature>
<dbReference type="PANTHER" id="PTHR43280:SF28">
    <property type="entry name" value="HTH-TYPE TRANSCRIPTIONAL ACTIVATOR RHAS"/>
    <property type="match status" value="1"/>
</dbReference>
<dbReference type="PROSITE" id="PS50110">
    <property type="entry name" value="RESPONSE_REGULATORY"/>
    <property type="match status" value="1"/>
</dbReference>
<evidence type="ECO:0000256" key="1">
    <source>
        <dbReference type="ARBA" id="ARBA00023015"/>
    </source>
</evidence>
<evidence type="ECO:0000256" key="2">
    <source>
        <dbReference type="ARBA" id="ARBA00023125"/>
    </source>
</evidence>
<proteinExistence type="predicted"/>
<dbReference type="InterPro" id="IPR001789">
    <property type="entry name" value="Sig_transdc_resp-reg_receiver"/>
</dbReference>
<evidence type="ECO:0000256" key="3">
    <source>
        <dbReference type="ARBA" id="ARBA00023163"/>
    </source>
</evidence>
<dbReference type="PROSITE" id="PS00041">
    <property type="entry name" value="HTH_ARAC_FAMILY_1"/>
    <property type="match status" value="1"/>
</dbReference>
<feature type="domain" description="Response regulatory" evidence="6">
    <location>
        <begin position="2"/>
        <end position="119"/>
    </location>
</feature>